<name>A0A0E1W8X9_BURPE</name>
<dbReference type="Proteomes" id="UP000001812">
    <property type="component" value="Chromosome I"/>
</dbReference>
<sequence>MPQGIPADRATAEFGERFVNVGATFKGEYVGGGNDAAKHEYA</sequence>
<dbReference type="HOGENOM" id="CLU_3248492_0_0_4"/>
<gene>
    <name evidence="1" type="ORF">BURPS1710A_2529</name>
</gene>
<dbReference type="EMBL" id="CM000832">
    <property type="protein sequence ID" value="EET08839.1"/>
    <property type="molecule type" value="Genomic_DNA"/>
</dbReference>
<evidence type="ECO:0000313" key="1">
    <source>
        <dbReference type="EMBL" id="EET08839.1"/>
    </source>
</evidence>
<organism evidence="1">
    <name type="scientific">Burkholderia pseudomallei 1710a</name>
    <dbReference type="NCBI Taxonomy" id="320371"/>
    <lineage>
        <taxon>Bacteria</taxon>
        <taxon>Pseudomonadati</taxon>
        <taxon>Pseudomonadota</taxon>
        <taxon>Betaproteobacteria</taxon>
        <taxon>Burkholderiales</taxon>
        <taxon>Burkholderiaceae</taxon>
        <taxon>Burkholderia</taxon>
        <taxon>pseudomallei group</taxon>
    </lineage>
</organism>
<protein>
    <submittedName>
        <fullName evidence="1">Uncharacterized protein</fullName>
    </submittedName>
</protein>
<proteinExistence type="predicted"/>
<reference evidence="1" key="1">
    <citation type="submission" date="2009-05" db="EMBL/GenBank/DDBJ databases">
        <authorList>
            <person name="Harkins D.M."/>
            <person name="DeShazer D."/>
            <person name="Woods D.E."/>
            <person name="Brinkac L.M."/>
            <person name="Brown K.A."/>
            <person name="Hung G.C."/>
            <person name="Tuanyok A."/>
            <person name="Zhang B."/>
            <person name="Nierman W.C."/>
        </authorList>
    </citation>
    <scope>NUCLEOTIDE SEQUENCE [LARGE SCALE GENOMIC DNA]</scope>
    <source>
        <strain evidence="1">1710a</strain>
    </source>
</reference>
<accession>A0A0E1W8X9</accession>
<dbReference type="AlphaFoldDB" id="A0A0E1W8X9"/>